<dbReference type="Gene3D" id="1.10.10.60">
    <property type="entry name" value="Homeodomain-like"/>
    <property type="match status" value="1"/>
</dbReference>
<keyword evidence="3" id="KW-1185">Reference proteome</keyword>
<dbReference type="Proteomes" id="UP000474565">
    <property type="component" value="Unassembled WGS sequence"/>
</dbReference>
<dbReference type="Proteomes" id="UP000449678">
    <property type="component" value="Unassembled WGS sequence"/>
</dbReference>
<protein>
    <recommendedName>
        <fullName evidence="5">Helix-turn-helix domain-containing protein</fullName>
    </recommendedName>
</protein>
<dbReference type="EMBL" id="WWCP01000002">
    <property type="protein sequence ID" value="MYM81106.1"/>
    <property type="molecule type" value="Genomic_DNA"/>
</dbReference>
<organism evidence="2 4">
    <name type="scientific">Duganella lactea</name>
    <dbReference type="NCBI Taxonomy" id="2692173"/>
    <lineage>
        <taxon>Bacteria</taxon>
        <taxon>Pseudomonadati</taxon>
        <taxon>Pseudomonadota</taxon>
        <taxon>Betaproteobacteria</taxon>
        <taxon>Burkholderiales</taxon>
        <taxon>Oxalobacteraceae</taxon>
        <taxon>Telluria group</taxon>
        <taxon>Duganella</taxon>
    </lineage>
</organism>
<name>A0A6L8MH85_9BURK</name>
<gene>
    <name evidence="1" type="ORF">GTP38_11250</name>
    <name evidence="2" type="ORF">GTP44_03925</name>
</gene>
<dbReference type="EMBL" id="WWCO01000006">
    <property type="protein sequence ID" value="MYM34915.1"/>
    <property type="molecule type" value="Genomic_DNA"/>
</dbReference>
<dbReference type="RefSeq" id="WP_160990294.1">
    <property type="nucleotide sequence ID" value="NZ_WWCO01000006.1"/>
</dbReference>
<evidence type="ECO:0000313" key="3">
    <source>
        <dbReference type="Proteomes" id="UP000449678"/>
    </source>
</evidence>
<comment type="caution">
    <text evidence="2">The sequence shown here is derived from an EMBL/GenBank/DDBJ whole genome shotgun (WGS) entry which is preliminary data.</text>
</comment>
<accession>A0A6L8MH85</accession>
<evidence type="ECO:0000313" key="2">
    <source>
        <dbReference type="EMBL" id="MYM81106.1"/>
    </source>
</evidence>
<reference evidence="3 4" key="1">
    <citation type="submission" date="2019-12" db="EMBL/GenBank/DDBJ databases">
        <title>Novel species isolated from a subtropical stream in China.</title>
        <authorList>
            <person name="Lu H."/>
        </authorList>
    </citation>
    <scope>NUCLEOTIDE SEQUENCE [LARGE SCALE GENOMIC DNA]</scope>
    <source>
        <strain evidence="2 4">FT50W</strain>
        <strain evidence="1 3">FT94W</strain>
    </source>
</reference>
<evidence type="ECO:0008006" key="5">
    <source>
        <dbReference type="Google" id="ProtNLM"/>
    </source>
</evidence>
<dbReference type="AlphaFoldDB" id="A0A6L8MH85"/>
<evidence type="ECO:0000313" key="4">
    <source>
        <dbReference type="Proteomes" id="UP000474565"/>
    </source>
</evidence>
<evidence type="ECO:0000313" key="1">
    <source>
        <dbReference type="EMBL" id="MYM34915.1"/>
    </source>
</evidence>
<proteinExistence type="predicted"/>
<sequence>MTRRHALTDDQVRAARAAYKPGVRGAGYESVARQLGVAVSTVRDALTGRTAYPAAVSEVRQ</sequence>